<dbReference type="Proteomes" id="UP001314796">
    <property type="component" value="Unassembled WGS sequence"/>
</dbReference>
<protein>
    <submittedName>
        <fullName evidence="4">Benzoyl-CoA reductase/2-hydroxyglutaryl-CoA dehydratase subunit BcrC/BadD/HgdB</fullName>
    </submittedName>
</protein>
<organism evidence="4 5">
    <name type="scientific">Alkaliphilus hydrothermalis</name>
    <dbReference type="NCBI Taxonomy" id="1482730"/>
    <lineage>
        <taxon>Bacteria</taxon>
        <taxon>Bacillati</taxon>
        <taxon>Bacillota</taxon>
        <taxon>Clostridia</taxon>
        <taxon>Peptostreptococcales</taxon>
        <taxon>Natronincolaceae</taxon>
        <taxon>Alkaliphilus</taxon>
    </lineage>
</organism>
<dbReference type="EMBL" id="JAFBEE010000002">
    <property type="protein sequence ID" value="MBM7614110.1"/>
    <property type="molecule type" value="Genomic_DNA"/>
</dbReference>
<dbReference type="PANTHER" id="PTHR30548:SF3">
    <property type="entry name" value="2-HYDROXYACYL-COA DEHYDRATASE"/>
    <property type="match status" value="1"/>
</dbReference>
<dbReference type="Pfam" id="PF06050">
    <property type="entry name" value="HGD-D"/>
    <property type="match status" value="1"/>
</dbReference>
<evidence type="ECO:0000256" key="2">
    <source>
        <dbReference type="ARBA" id="ARBA00005806"/>
    </source>
</evidence>
<dbReference type="InterPro" id="IPR010327">
    <property type="entry name" value="FldB/FldC_alpha/beta"/>
</dbReference>
<dbReference type="Gene3D" id="3.40.50.11890">
    <property type="match status" value="1"/>
</dbReference>
<dbReference type="Gene3D" id="3.40.50.11900">
    <property type="match status" value="1"/>
</dbReference>
<sequence length="331" mass="38037">MKKVGLTTTVPVEVLYAAGVTPVDLNNIFVTSGKSMEYIEYSETEGFPRNLCAWIKGLYAIALLEDIDLVIGVTEGDCSNTKALIEVWQSKGKEVIPFGFPQNKRYETMVEEVDHLMKCFGVTLQEVEAVKEKLFPLRQRVKYLDELTWRANQATGFENHLWQVSCSDFNSDPEKFHQDLEAVIKEIEARPAFPSNEIRLGYMGVPPIIEDIYTLVENNGGRIVFNEVQRAFTMAKEPMETDIYQMYLNFTYPYDLERRLKEIKQAIKERKLDGIIHYTQSFCYRGIEDILVKQQLGVPVLTIEGDLPGKADARTKLRLESFMDMLMDLKE</sequence>
<name>A0ABS2NMF7_9FIRM</name>
<keyword evidence="3" id="KW-0411">Iron-sulfur</keyword>
<evidence type="ECO:0000313" key="5">
    <source>
        <dbReference type="Proteomes" id="UP001314796"/>
    </source>
</evidence>
<comment type="cofactor">
    <cofactor evidence="1">
        <name>[4Fe-4S] cluster</name>
        <dbReference type="ChEBI" id="CHEBI:49883"/>
    </cofactor>
</comment>
<evidence type="ECO:0000256" key="1">
    <source>
        <dbReference type="ARBA" id="ARBA00001966"/>
    </source>
</evidence>
<accession>A0ABS2NMF7</accession>
<keyword evidence="3" id="KW-0479">Metal-binding</keyword>
<reference evidence="4 5" key="1">
    <citation type="submission" date="2021-01" db="EMBL/GenBank/DDBJ databases">
        <title>Genomic Encyclopedia of Type Strains, Phase IV (KMG-IV): sequencing the most valuable type-strain genomes for metagenomic binning, comparative biology and taxonomic classification.</title>
        <authorList>
            <person name="Goeker M."/>
        </authorList>
    </citation>
    <scope>NUCLEOTIDE SEQUENCE [LARGE SCALE GENOMIC DNA]</scope>
    <source>
        <strain evidence="4 5">DSM 25890</strain>
    </source>
</reference>
<proteinExistence type="inferred from homology"/>
<dbReference type="PANTHER" id="PTHR30548">
    <property type="entry name" value="2-HYDROXYGLUTARYL-COA DEHYDRATASE, D-COMPONENT-RELATED"/>
    <property type="match status" value="1"/>
</dbReference>
<comment type="similarity">
    <text evidence="2">Belongs to the FldB/FldC dehydratase alpha/beta subunit family.</text>
</comment>
<evidence type="ECO:0000313" key="4">
    <source>
        <dbReference type="EMBL" id="MBM7614110.1"/>
    </source>
</evidence>
<keyword evidence="3" id="KW-0408">Iron</keyword>
<evidence type="ECO:0000256" key="3">
    <source>
        <dbReference type="ARBA" id="ARBA00023014"/>
    </source>
</evidence>
<comment type="caution">
    <text evidence="4">The sequence shown here is derived from an EMBL/GenBank/DDBJ whole genome shotgun (WGS) entry which is preliminary data.</text>
</comment>
<gene>
    <name evidence="4" type="ORF">JOC73_000619</name>
</gene>
<dbReference type="RefSeq" id="WP_204400379.1">
    <property type="nucleotide sequence ID" value="NZ_JAFBEE010000002.1"/>
</dbReference>
<keyword evidence="5" id="KW-1185">Reference proteome</keyword>